<feature type="domain" description="HTH tetR-type" evidence="5">
    <location>
        <begin position="20"/>
        <end position="80"/>
    </location>
</feature>
<dbReference type="Gene3D" id="1.10.357.10">
    <property type="entry name" value="Tetracycline Repressor, domain 2"/>
    <property type="match status" value="1"/>
</dbReference>
<dbReference type="EMBL" id="VCQU01000007">
    <property type="protein sequence ID" value="NMN97216.1"/>
    <property type="molecule type" value="Genomic_DNA"/>
</dbReference>
<evidence type="ECO:0000256" key="1">
    <source>
        <dbReference type="ARBA" id="ARBA00023015"/>
    </source>
</evidence>
<dbReference type="Pfam" id="PF00440">
    <property type="entry name" value="TetR_N"/>
    <property type="match status" value="1"/>
</dbReference>
<evidence type="ECO:0000259" key="5">
    <source>
        <dbReference type="PROSITE" id="PS50977"/>
    </source>
</evidence>
<dbReference type="SUPFAM" id="SSF46689">
    <property type="entry name" value="Homeodomain-like"/>
    <property type="match status" value="1"/>
</dbReference>
<organism evidence="6 7">
    <name type="scientific">Antrihabitans stalactiti</name>
    <dbReference type="NCBI Taxonomy" id="2584121"/>
    <lineage>
        <taxon>Bacteria</taxon>
        <taxon>Bacillati</taxon>
        <taxon>Actinomycetota</taxon>
        <taxon>Actinomycetes</taxon>
        <taxon>Mycobacteriales</taxon>
        <taxon>Nocardiaceae</taxon>
        <taxon>Antrihabitans</taxon>
    </lineage>
</organism>
<dbReference type="PROSITE" id="PS50977">
    <property type="entry name" value="HTH_TETR_2"/>
    <property type="match status" value="1"/>
</dbReference>
<dbReference type="InterPro" id="IPR001647">
    <property type="entry name" value="HTH_TetR"/>
</dbReference>
<keyword evidence="2 4" id="KW-0238">DNA-binding</keyword>
<dbReference type="Proteomes" id="UP000535543">
    <property type="component" value="Unassembled WGS sequence"/>
</dbReference>
<evidence type="ECO:0000313" key="6">
    <source>
        <dbReference type="EMBL" id="NMN97216.1"/>
    </source>
</evidence>
<evidence type="ECO:0000313" key="7">
    <source>
        <dbReference type="Proteomes" id="UP000535543"/>
    </source>
</evidence>
<proteinExistence type="predicted"/>
<reference evidence="6 7" key="1">
    <citation type="submission" date="2019-05" db="EMBL/GenBank/DDBJ databases">
        <authorList>
            <person name="Lee S.D."/>
        </authorList>
    </citation>
    <scope>NUCLEOTIDE SEQUENCE [LARGE SCALE GENOMIC DNA]</scope>
    <source>
        <strain evidence="6 7">YC2-7</strain>
    </source>
</reference>
<dbReference type="PANTHER" id="PTHR30055">
    <property type="entry name" value="HTH-TYPE TRANSCRIPTIONAL REGULATOR RUTR"/>
    <property type="match status" value="1"/>
</dbReference>
<dbReference type="GO" id="GO:0000976">
    <property type="term" value="F:transcription cis-regulatory region binding"/>
    <property type="evidence" value="ECO:0007669"/>
    <property type="project" value="TreeGrafter"/>
</dbReference>
<dbReference type="RefSeq" id="WP_169589935.1">
    <property type="nucleotide sequence ID" value="NZ_VCQU01000007.1"/>
</dbReference>
<evidence type="ECO:0000256" key="3">
    <source>
        <dbReference type="ARBA" id="ARBA00023163"/>
    </source>
</evidence>
<dbReference type="PRINTS" id="PR00455">
    <property type="entry name" value="HTHTETR"/>
</dbReference>
<dbReference type="InterPro" id="IPR036271">
    <property type="entry name" value="Tet_transcr_reg_TetR-rel_C_sf"/>
</dbReference>
<gene>
    <name evidence="6" type="ORF">FGL95_19450</name>
</gene>
<dbReference type="InterPro" id="IPR009057">
    <property type="entry name" value="Homeodomain-like_sf"/>
</dbReference>
<reference evidence="6 7" key="2">
    <citation type="submission" date="2020-06" db="EMBL/GenBank/DDBJ databases">
        <title>Antribacter stalactiti gen. nov., sp. nov., a new member of the family Nacardiaceae isolated from a cave.</title>
        <authorList>
            <person name="Kim I.S."/>
        </authorList>
    </citation>
    <scope>NUCLEOTIDE SEQUENCE [LARGE SCALE GENOMIC DNA]</scope>
    <source>
        <strain evidence="6 7">YC2-7</strain>
    </source>
</reference>
<dbReference type="AlphaFoldDB" id="A0A848KHG8"/>
<keyword evidence="3" id="KW-0804">Transcription</keyword>
<dbReference type="GO" id="GO:0003700">
    <property type="term" value="F:DNA-binding transcription factor activity"/>
    <property type="evidence" value="ECO:0007669"/>
    <property type="project" value="TreeGrafter"/>
</dbReference>
<evidence type="ECO:0000256" key="2">
    <source>
        <dbReference type="ARBA" id="ARBA00023125"/>
    </source>
</evidence>
<dbReference type="SUPFAM" id="SSF48498">
    <property type="entry name" value="Tetracyclin repressor-like, C-terminal domain"/>
    <property type="match status" value="1"/>
</dbReference>
<dbReference type="PANTHER" id="PTHR30055:SF234">
    <property type="entry name" value="HTH-TYPE TRANSCRIPTIONAL REGULATOR BETI"/>
    <property type="match status" value="1"/>
</dbReference>
<keyword evidence="1" id="KW-0805">Transcription regulation</keyword>
<feature type="DNA-binding region" description="H-T-H motif" evidence="4">
    <location>
        <begin position="43"/>
        <end position="62"/>
    </location>
</feature>
<sequence>MSSEPVDGAPVLDRRAKRRQATIEEILDIAEQVMAEDGVNGLSLAEVARRLGVQPPSLYKYFGSLMAVYDALFRRGQDANLEALRSAMAGAEPGLAALRAGLEASCRWGLSNAHLAQLLFWRPVPNFVPSAESMAASHAMVDLQRRALADAAAANELGPGADTDEALYLVSIFVSGIIGQAIANEPELPWGTGRFTPLFAKLGDILTATYPPEARPR</sequence>
<protein>
    <submittedName>
        <fullName evidence="6">TetR/AcrR family transcriptional regulator</fullName>
    </submittedName>
</protein>
<evidence type="ECO:0000256" key="4">
    <source>
        <dbReference type="PROSITE-ProRule" id="PRU00335"/>
    </source>
</evidence>
<dbReference type="InterPro" id="IPR050109">
    <property type="entry name" value="HTH-type_TetR-like_transc_reg"/>
</dbReference>
<keyword evidence="7" id="KW-1185">Reference proteome</keyword>
<accession>A0A848KHG8</accession>
<comment type="caution">
    <text evidence="6">The sequence shown here is derived from an EMBL/GenBank/DDBJ whole genome shotgun (WGS) entry which is preliminary data.</text>
</comment>
<name>A0A848KHG8_9NOCA</name>